<evidence type="ECO:0008006" key="2">
    <source>
        <dbReference type="Google" id="ProtNLM"/>
    </source>
</evidence>
<name>A0A481YZR7_9VIRU</name>
<accession>A0A481YZR7</accession>
<gene>
    <name evidence="1" type="ORF">LCMAC202_06870</name>
</gene>
<proteinExistence type="predicted"/>
<dbReference type="EMBL" id="MK500386">
    <property type="protein sequence ID" value="QBK88325.1"/>
    <property type="molecule type" value="Genomic_DNA"/>
</dbReference>
<organism evidence="1">
    <name type="scientific">Marseillevirus LCMAC202</name>
    <dbReference type="NCBI Taxonomy" id="2506606"/>
    <lineage>
        <taxon>Viruses</taxon>
        <taxon>Varidnaviria</taxon>
        <taxon>Bamfordvirae</taxon>
        <taxon>Nucleocytoviricota</taxon>
        <taxon>Megaviricetes</taxon>
        <taxon>Pimascovirales</taxon>
        <taxon>Pimascovirales incertae sedis</taxon>
        <taxon>Marseilleviridae</taxon>
    </lineage>
</organism>
<protein>
    <recommendedName>
        <fullName evidence="2">Ankyrin repeat protein</fullName>
    </recommendedName>
</protein>
<evidence type="ECO:0000313" key="1">
    <source>
        <dbReference type="EMBL" id="QBK88325.1"/>
    </source>
</evidence>
<reference evidence="1" key="1">
    <citation type="journal article" date="2019" name="MBio">
        <title>Virus Genomes from Deep Sea Sediments Expand the Ocean Megavirome and Support Independent Origins of Viral Gigantism.</title>
        <authorList>
            <person name="Backstrom D."/>
            <person name="Yutin N."/>
            <person name="Jorgensen S.L."/>
            <person name="Dharamshi J."/>
            <person name="Homa F."/>
            <person name="Zaremba-Niedwiedzka K."/>
            <person name="Spang A."/>
            <person name="Wolf Y.I."/>
            <person name="Koonin E.V."/>
            <person name="Ettema T.J."/>
        </authorList>
    </citation>
    <scope>NUCLEOTIDE SEQUENCE</scope>
</reference>
<sequence>MSSLKGRADVVKLLLADGRADPAAMESYQG</sequence>